<name>K4D8U4_SOLLC</name>
<gene>
    <name evidence="3" type="primary">LOC112940272</name>
</gene>
<protein>
    <recommendedName>
        <fullName evidence="2">DUF8018 domain-containing protein</fullName>
    </recommendedName>
</protein>
<accession>K4D8U4</accession>
<dbReference type="OrthoDB" id="984566at2759"/>
<dbReference type="PANTHER" id="PTHR35289:SF1">
    <property type="entry name" value="ATP SYNTHASE 9 MITOCHONDRIAL-RELATED"/>
    <property type="match status" value="1"/>
</dbReference>
<dbReference type="InterPro" id="IPR052694">
    <property type="entry name" value="Mt_uS3-like"/>
</dbReference>
<dbReference type="Pfam" id="PF26057">
    <property type="entry name" value="DUF8018"/>
    <property type="match status" value="1"/>
</dbReference>
<evidence type="ECO:0000313" key="4">
    <source>
        <dbReference type="Proteomes" id="UP000004994"/>
    </source>
</evidence>
<dbReference type="InParanoid" id="K4D8U4"/>
<evidence type="ECO:0000256" key="1">
    <source>
        <dbReference type="SAM" id="MobiDB-lite"/>
    </source>
</evidence>
<organism evidence="3">
    <name type="scientific">Solanum lycopersicum</name>
    <name type="common">Tomato</name>
    <name type="synonym">Lycopersicon esculentum</name>
    <dbReference type="NCBI Taxonomy" id="4081"/>
    <lineage>
        <taxon>Eukaryota</taxon>
        <taxon>Viridiplantae</taxon>
        <taxon>Streptophyta</taxon>
        <taxon>Embryophyta</taxon>
        <taxon>Tracheophyta</taxon>
        <taxon>Spermatophyta</taxon>
        <taxon>Magnoliopsida</taxon>
        <taxon>eudicotyledons</taxon>
        <taxon>Gunneridae</taxon>
        <taxon>Pentapetalae</taxon>
        <taxon>asterids</taxon>
        <taxon>lamiids</taxon>
        <taxon>Solanales</taxon>
        <taxon>Solanaceae</taxon>
        <taxon>Solanoideae</taxon>
        <taxon>Solaneae</taxon>
        <taxon>Solanum</taxon>
        <taxon>Solanum subgen. Lycopersicon</taxon>
    </lineage>
</organism>
<dbReference type="eggNOG" id="ENOG502S3JA">
    <property type="taxonomic scope" value="Eukaryota"/>
</dbReference>
<reference evidence="3" key="1">
    <citation type="journal article" date="2012" name="Nature">
        <title>The tomato genome sequence provides insights into fleshy fruit evolution.</title>
        <authorList>
            <consortium name="Tomato Genome Consortium"/>
        </authorList>
    </citation>
    <scope>NUCLEOTIDE SEQUENCE [LARGE SCALE GENOMIC DNA]</scope>
    <source>
        <strain evidence="3">cv. Heinz 1706</strain>
    </source>
</reference>
<feature type="domain" description="DUF8018" evidence="2">
    <location>
        <begin position="87"/>
        <end position="189"/>
    </location>
</feature>
<dbReference type="HOGENOM" id="CLU_090131_0_1_1"/>
<dbReference type="InterPro" id="IPR058331">
    <property type="entry name" value="DUF8018"/>
</dbReference>
<dbReference type="PaxDb" id="4081-Solyc11g056330.1.1"/>
<proteinExistence type="predicted"/>
<evidence type="ECO:0000259" key="2">
    <source>
        <dbReference type="Pfam" id="PF26057"/>
    </source>
</evidence>
<dbReference type="AlphaFoldDB" id="K4D8U4"/>
<evidence type="ECO:0000313" key="3">
    <source>
        <dbReference type="EnsemblPlants" id="Solyc11g056330.1.1"/>
    </source>
</evidence>
<keyword evidence="4" id="KW-1185">Reference proteome</keyword>
<dbReference type="PANTHER" id="PTHR35289">
    <property type="entry name" value="TRANSMEMBRANE PROTEIN"/>
    <property type="match status" value="1"/>
</dbReference>
<dbReference type="Gramene" id="Solyc11g056330.1.1">
    <property type="protein sequence ID" value="Solyc11g056330.1.1"/>
    <property type="gene ID" value="Solyc11g056330.1"/>
</dbReference>
<dbReference type="OMA" id="NWNPSAH"/>
<sequence>MDSIFKGLMASSGKAWPPEDEDFFGRIESLYSRVLLESWEKSTETGTSVDQPEPGHMPPAIQVAPRGNEAGPSNQPPRVVPYPYQLDEVIGGDSVQSIQRRLLAKYSYTPPIGIMYLAEIEAKDLFMVKVEILRIMAVLDPTGDWLGRGARALENPRTATGEHSLDKLYTLLWDLESRGVYSESFSQLKKKVPLRSGWDEHSTT</sequence>
<dbReference type="Proteomes" id="UP000004994">
    <property type="component" value="Chromosome 11"/>
</dbReference>
<dbReference type="PhylomeDB" id="K4D8U4"/>
<feature type="region of interest" description="Disordered" evidence="1">
    <location>
        <begin position="42"/>
        <end position="77"/>
    </location>
</feature>
<dbReference type="EnsemblPlants" id="Solyc11g056330.1.1">
    <property type="protein sequence ID" value="Solyc11g056330.1.1"/>
    <property type="gene ID" value="Solyc11g056330.1"/>
</dbReference>
<reference evidence="3" key="2">
    <citation type="submission" date="2015-06" db="UniProtKB">
        <authorList>
            <consortium name="EnsemblPlants"/>
        </authorList>
    </citation>
    <scope>IDENTIFICATION</scope>
    <source>
        <strain evidence="3">cv. Heinz 1706</strain>
    </source>
</reference>